<accession>A0A9Q1E406</accession>
<protein>
    <submittedName>
        <fullName evidence="2">Uncharacterized protein</fullName>
    </submittedName>
</protein>
<dbReference type="Proteomes" id="UP001152803">
    <property type="component" value="Unassembled WGS sequence"/>
</dbReference>
<name>A0A9Q1E406_CONCO</name>
<feature type="region of interest" description="Disordered" evidence="1">
    <location>
        <begin position="124"/>
        <end position="143"/>
    </location>
</feature>
<comment type="caution">
    <text evidence="2">The sequence shown here is derived from an EMBL/GenBank/DDBJ whole genome shotgun (WGS) entry which is preliminary data.</text>
</comment>
<sequence>MTVCPAHRTELRAETADFAPPPSEERTVPYFSDVCSSPVSFPAVTDALSLYGVLSATGSASVQTNEPHGTRGRRQGYDQLPALGGCTVYTRSHHKTSPAPAPGLRDSAIFDSPARPRLPGFFFRAESRSPSGGKAGLSGARVPGRPALPYPPAHRHLRHLRSKVLTPRSPQPKRPRRPLPAVMSEIKVFSTPCLDLECFLSAKAKLGQEGLLDAVLRANLEHAIHTLEGMPASKRANAALLVEGEKQLVKFTSGSPDIHYTVRRGAPGGGGAPQLQQKIHVGARLTPASVAPAHFAGHRCQDEFRPCLEQARAAVAPGGLANVELRVLCDELHLTYVTLQPSATVTRALEVKNGLERRGLMGPGLLACFQHLLVGYGQYQVENAKLVLQSEGQIVELVSGRPDDHNVQFYIFADANNQIQSQRVQDIDLWDYD</sequence>
<proteinExistence type="predicted"/>
<dbReference type="AlphaFoldDB" id="A0A9Q1E406"/>
<evidence type="ECO:0000256" key="1">
    <source>
        <dbReference type="SAM" id="MobiDB-lite"/>
    </source>
</evidence>
<organism evidence="2 3">
    <name type="scientific">Conger conger</name>
    <name type="common">Conger eel</name>
    <name type="synonym">Muraena conger</name>
    <dbReference type="NCBI Taxonomy" id="82655"/>
    <lineage>
        <taxon>Eukaryota</taxon>
        <taxon>Metazoa</taxon>
        <taxon>Chordata</taxon>
        <taxon>Craniata</taxon>
        <taxon>Vertebrata</taxon>
        <taxon>Euteleostomi</taxon>
        <taxon>Actinopterygii</taxon>
        <taxon>Neopterygii</taxon>
        <taxon>Teleostei</taxon>
        <taxon>Anguilliformes</taxon>
        <taxon>Congridae</taxon>
        <taxon>Conger</taxon>
    </lineage>
</organism>
<keyword evidence="3" id="KW-1185">Reference proteome</keyword>
<evidence type="ECO:0000313" key="3">
    <source>
        <dbReference type="Proteomes" id="UP001152803"/>
    </source>
</evidence>
<reference evidence="2" key="1">
    <citation type="journal article" date="2023" name="Science">
        <title>Genome structures resolve the early diversification of teleost fishes.</title>
        <authorList>
            <person name="Parey E."/>
            <person name="Louis A."/>
            <person name="Montfort J."/>
            <person name="Bouchez O."/>
            <person name="Roques C."/>
            <person name="Iampietro C."/>
            <person name="Lluch J."/>
            <person name="Castinel A."/>
            <person name="Donnadieu C."/>
            <person name="Desvignes T."/>
            <person name="Floi Bucao C."/>
            <person name="Jouanno E."/>
            <person name="Wen M."/>
            <person name="Mejri S."/>
            <person name="Dirks R."/>
            <person name="Jansen H."/>
            <person name="Henkel C."/>
            <person name="Chen W.J."/>
            <person name="Zahm M."/>
            <person name="Cabau C."/>
            <person name="Klopp C."/>
            <person name="Thompson A.W."/>
            <person name="Robinson-Rechavi M."/>
            <person name="Braasch I."/>
            <person name="Lecointre G."/>
            <person name="Bobe J."/>
            <person name="Postlethwait J.H."/>
            <person name="Berthelot C."/>
            <person name="Roest Crollius H."/>
            <person name="Guiguen Y."/>
        </authorList>
    </citation>
    <scope>NUCLEOTIDE SEQUENCE</scope>
    <source>
        <strain evidence="2">Concon-B</strain>
    </source>
</reference>
<evidence type="ECO:0000313" key="2">
    <source>
        <dbReference type="EMBL" id="KAJ8289189.1"/>
    </source>
</evidence>
<gene>
    <name evidence="2" type="ORF">COCON_G00018480</name>
</gene>
<dbReference type="EMBL" id="JAFJMO010000001">
    <property type="protein sequence ID" value="KAJ8289189.1"/>
    <property type="molecule type" value="Genomic_DNA"/>
</dbReference>
<dbReference type="OrthoDB" id="8701060at2759"/>